<name>A0ABU5NZG5_9GAMM</name>
<keyword evidence="1" id="KW-0472">Membrane</keyword>
<sequence>MGFEPDTPGTHEGGRLRPLALVGVLALTPLLFFGGPDWIAAYLSTSVWNLGHIALFALITLALHPWRWLRGVRLWLAVTVAALVVGLAIEAVQSQLGREADGQDLLRNLIGVWLVLAWRPLLASHRIGRVKPPMLILAAISALLLVFELGKTGVATAQQLELDRLLPRLYDFSHTDPSPFWQGRLASSPDHGAADSPSLRIELGTERFSGVSLNRLPADWRRFDTLSVSLFNPGSEPLPLTLRINDLKHERGDNAYADRYNTSLLLQPGPNRFELPLSEVAGAPRQRAMDMARIHRVMLFAVNLPEPRVVYLQDLRLRAMTRD</sequence>
<evidence type="ECO:0000313" key="2">
    <source>
        <dbReference type="EMBL" id="MEA1081203.1"/>
    </source>
</evidence>
<evidence type="ECO:0000256" key="1">
    <source>
        <dbReference type="SAM" id="Phobius"/>
    </source>
</evidence>
<dbReference type="Gene3D" id="2.60.120.430">
    <property type="entry name" value="Galactose-binding lectin"/>
    <property type="match status" value="1"/>
</dbReference>
<gene>
    <name evidence="2" type="ORF">U5822_11010</name>
</gene>
<keyword evidence="1" id="KW-0812">Transmembrane</keyword>
<dbReference type="EMBL" id="JAYDCJ010000003">
    <property type="protein sequence ID" value="MEA1081203.1"/>
    <property type="molecule type" value="Genomic_DNA"/>
</dbReference>
<accession>A0ABU5NZG5</accession>
<feature type="transmembrane region" description="Helical" evidence="1">
    <location>
        <begin position="16"/>
        <end position="33"/>
    </location>
</feature>
<feature type="transmembrane region" description="Helical" evidence="1">
    <location>
        <begin position="74"/>
        <end position="93"/>
    </location>
</feature>
<dbReference type="Proteomes" id="UP001305746">
    <property type="component" value="Unassembled WGS sequence"/>
</dbReference>
<evidence type="ECO:0000313" key="3">
    <source>
        <dbReference type="Proteomes" id="UP001305746"/>
    </source>
</evidence>
<organism evidence="2 3">
    <name type="scientific">Marinobacter qingdaonensis</name>
    <dbReference type="NCBI Taxonomy" id="3108486"/>
    <lineage>
        <taxon>Bacteria</taxon>
        <taxon>Pseudomonadati</taxon>
        <taxon>Pseudomonadota</taxon>
        <taxon>Gammaproteobacteria</taxon>
        <taxon>Pseudomonadales</taxon>
        <taxon>Marinobacteraceae</taxon>
        <taxon>Marinobacter</taxon>
    </lineage>
</organism>
<dbReference type="RefSeq" id="WP_322855673.1">
    <property type="nucleotide sequence ID" value="NZ_JAYDCJ010000003.1"/>
</dbReference>
<proteinExistence type="predicted"/>
<reference evidence="2 3" key="1">
    <citation type="submission" date="2023-12" db="EMBL/GenBank/DDBJ databases">
        <title>Marinobacter qingdaonensis sp. nov., isolated from the intertidal sediment of Qingdao, PR China.</title>
        <authorList>
            <person name="Li Y."/>
        </authorList>
    </citation>
    <scope>NUCLEOTIDE SEQUENCE [LARGE SCALE GENOMIC DNA]</scope>
    <source>
        <strain evidence="2 3">ASW11-75</strain>
    </source>
</reference>
<protein>
    <submittedName>
        <fullName evidence="2">Succinyl-CoA synthetase subunit beta</fullName>
    </submittedName>
</protein>
<feature type="transmembrane region" description="Helical" evidence="1">
    <location>
        <begin position="134"/>
        <end position="150"/>
    </location>
</feature>
<keyword evidence="1" id="KW-1133">Transmembrane helix</keyword>
<feature type="transmembrane region" description="Helical" evidence="1">
    <location>
        <begin position="39"/>
        <end position="62"/>
    </location>
</feature>
<keyword evidence="3" id="KW-1185">Reference proteome</keyword>
<feature type="transmembrane region" description="Helical" evidence="1">
    <location>
        <begin position="105"/>
        <end position="122"/>
    </location>
</feature>
<comment type="caution">
    <text evidence="2">The sequence shown here is derived from an EMBL/GenBank/DDBJ whole genome shotgun (WGS) entry which is preliminary data.</text>
</comment>